<keyword evidence="3" id="KW-1185">Reference proteome</keyword>
<dbReference type="KEGG" id="mym:A176_000745"/>
<reference evidence="2 3" key="1">
    <citation type="journal article" date="2016" name="PLoS ONE">
        <title>Complete Genome Sequence and Comparative Genomics of a Novel Myxobacterium Myxococcus hansupus.</title>
        <authorList>
            <person name="Sharma G."/>
            <person name="Narwani T."/>
            <person name="Subramanian S."/>
        </authorList>
    </citation>
    <scope>NUCLEOTIDE SEQUENCE [LARGE SCALE GENOMIC DNA]</scope>
    <source>
        <strain evidence="3">mixupus</strain>
    </source>
</reference>
<sequence length="117" mass="12475">MKGWPWLVTMQGTFNLWKNNSVAGEKSGQPEPMFPSPNVANRNVGFDPEFAFAGVKAPGGLSAAVQRHPGRGKTWAHPASSAAFDAREDKSTYVLTGADAPLHVRLSDTPSPTTPEA</sequence>
<dbReference type="PATRIC" id="fig|1297742.4.peg.758"/>
<evidence type="ECO:0000313" key="2">
    <source>
        <dbReference type="EMBL" id="AKQ63833.1"/>
    </source>
</evidence>
<evidence type="ECO:0000313" key="3">
    <source>
        <dbReference type="Proteomes" id="UP000009026"/>
    </source>
</evidence>
<proteinExistence type="predicted"/>
<dbReference type="RefSeq" id="WP_049872232.1">
    <property type="nucleotide sequence ID" value="NZ_CP012109.1"/>
</dbReference>
<organism evidence="2 3">
    <name type="scientific">Pseudomyxococcus hansupus</name>
    <dbReference type="NCBI Taxonomy" id="1297742"/>
    <lineage>
        <taxon>Bacteria</taxon>
        <taxon>Pseudomonadati</taxon>
        <taxon>Myxococcota</taxon>
        <taxon>Myxococcia</taxon>
        <taxon>Myxococcales</taxon>
        <taxon>Cystobacterineae</taxon>
        <taxon>Myxococcaceae</taxon>
        <taxon>Pseudomyxococcus</taxon>
    </lineage>
</organism>
<dbReference type="EMBL" id="CP012109">
    <property type="protein sequence ID" value="AKQ63833.1"/>
    <property type="molecule type" value="Genomic_DNA"/>
</dbReference>
<protein>
    <submittedName>
        <fullName evidence="2">Uncharacterized protein</fullName>
    </submittedName>
</protein>
<dbReference type="OrthoDB" id="5491496at2"/>
<dbReference type="Proteomes" id="UP000009026">
    <property type="component" value="Chromosome"/>
</dbReference>
<evidence type="ECO:0000256" key="1">
    <source>
        <dbReference type="SAM" id="MobiDB-lite"/>
    </source>
</evidence>
<name>A0A0H4WQF5_9BACT</name>
<accession>A0A0H4WQF5</accession>
<gene>
    <name evidence="2" type="ORF">A176_000745</name>
</gene>
<feature type="region of interest" description="Disordered" evidence="1">
    <location>
        <begin position="21"/>
        <end position="40"/>
    </location>
</feature>
<dbReference type="AlphaFoldDB" id="A0A0H4WQF5"/>